<evidence type="ECO:0000256" key="3">
    <source>
        <dbReference type="ARBA" id="ARBA00022825"/>
    </source>
</evidence>
<comment type="caution">
    <text evidence="4">The sequence shown here is derived from an EMBL/GenBank/DDBJ whole genome shotgun (WGS) entry which is preliminary data.</text>
</comment>
<dbReference type="Gene3D" id="3.90.226.10">
    <property type="entry name" value="2-enoyl-CoA Hydratase, Chain A, domain 1"/>
    <property type="match status" value="1"/>
</dbReference>
<dbReference type="InterPro" id="IPR023562">
    <property type="entry name" value="ClpP/TepA"/>
</dbReference>
<organism evidence="4 5">
    <name type="scientific">Rhizobium hidalgonense</name>
    <dbReference type="NCBI Taxonomy" id="1538159"/>
    <lineage>
        <taxon>Bacteria</taxon>
        <taxon>Pseudomonadati</taxon>
        <taxon>Pseudomonadota</taxon>
        <taxon>Alphaproteobacteria</taxon>
        <taxon>Hyphomicrobiales</taxon>
        <taxon>Rhizobiaceae</taxon>
        <taxon>Rhizobium/Agrobacterium group</taxon>
        <taxon>Rhizobium</taxon>
    </lineage>
</organism>
<keyword evidence="2" id="KW-0378">Hydrolase</keyword>
<dbReference type="Proteomes" id="UP000219914">
    <property type="component" value="Unassembled WGS sequence"/>
</dbReference>
<evidence type="ECO:0008006" key="6">
    <source>
        <dbReference type="Google" id="ProtNLM"/>
    </source>
</evidence>
<accession>A0ABX4JXG4</accession>
<keyword evidence="1" id="KW-0645">Protease</keyword>
<dbReference type="Pfam" id="PF00574">
    <property type="entry name" value="CLP_protease"/>
    <property type="match status" value="1"/>
</dbReference>
<dbReference type="NCBIfam" id="NF045542">
    <property type="entry name" value="Clp_rel_HeadMat"/>
    <property type="match status" value="1"/>
</dbReference>
<evidence type="ECO:0000256" key="2">
    <source>
        <dbReference type="ARBA" id="ARBA00022801"/>
    </source>
</evidence>
<dbReference type="PANTHER" id="PTHR10381">
    <property type="entry name" value="ATP-DEPENDENT CLP PROTEASE PROTEOLYTIC SUBUNIT"/>
    <property type="match status" value="1"/>
</dbReference>
<dbReference type="SUPFAM" id="SSF52096">
    <property type="entry name" value="ClpP/crotonase"/>
    <property type="match status" value="1"/>
</dbReference>
<evidence type="ECO:0000256" key="1">
    <source>
        <dbReference type="ARBA" id="ARBA00022670"/>
    </source>
</evidence>
<keyword evidence="5" id="KW-1185">Reference proteome</keyword>
<protein>
    <recommendedName>
        <fullName evidence="6">ATP-dependent Clp protease proteolytic subunit</fullName>
    </recommendedName>
</protein>
<dbReference type="Pfam" id="PF25209">
    <property type="entry name" value="Phage_capsid_4"/>
    <property type="match status" value="1"/>
</dbReference>
<reference evidence="4 5" key="1">
    <citation type="submission" date="2017-09" db="EMBL/GenBank/DDBJ databases">
        <title>Comparative genomics of rhizobia isolated from Phaseolus vulgaris in China.</title>
        <authorList>
            <person name="Tong W."/>
        </authorList>
    </citation>
    <scope>NUCLEOTIDE SEQUENCE [LARGE SCALE GENOMIC DNA]</scope>
    <source>
        <strain evidence="4 5">FH14</strain>
    </source>
</reference>
<keyword evidence="3" id="KW-0720">Serine protease</keyword>
<gene>
    <name evidence="4" type="ORF">CO674_05535</name>
</gene>
<proteinExistence type="predicted"/>
<dbReference type="EMBL" id="NWSY01000003">
    <property type="protein sequence ID" value="PDT24799.1"/>
    <property type="molecule type" value="Genomic_DNA"/>
</dbReference>
<dbReference type="PANTHER" id="PTHR10381:SF70">
    <property type="entry name" value="ATP-DEPENDENT CLP PROTEASE PROTEOLYTIC SUBUNIT"/>
    <property type="match status" value="1"/>
</dbReference>
<name>A0ABX4JXG4_9HYPH</name>
<dbReference type="InterPro" id="IPR029045">
    <property type="entry name" value="ClpP/crotonase-like_dom_sf"/>
</dbReference>
<sequence>MRFLPSGSGKSWLRDRAFRDHGFAKSSSKRIEASMSKLIVDGELMLYGPVGFTDFWDESGFTSSQVIEALAELSDDIVVRLNSGGGIAMEGSAIHNALKRHDGRVIVKIDAIAASAASLIAMAGDEIEMPLGTLLMIHEPSGMTLGPADDHRRTAGVLETMTGVFAQVYAERTGLSEKEIRQMMKDETWMAPQDALANGFATSVSEHAPTASRADAAFDYRTYAKAPDRLKKLATERKAMGLPMVAVAPAPHKRKEVTMTEPNVAPADDQATAKVQDVNSRIYQLCTIAKMTLAEANNIVLDAKGDLAKAQRMIINHLADQDPMGGRVSHNPMADSNCSVMVARDIEDALYARIAGKPAQGRASEWQGRSLLDMGAALLEARGERVISRNRDRLATQIMSSGATHSTSDFPFVTGNAANRFLLDAYRAAETPLKQLARLRNAANFKAMTIGRMSEMPKLEEVLEGAEITYGTRSEAKETYRVKTYAKMFGISREALINDDLDAFSDTLRAFGQAAAQTEADLIADLLLDNNGLGPLLDDDVTLFANARGNKAVTPSALTISSVSAGRKAMRDQKGLDNETPLSLKPQFLIVGSDNETTGEQIIAAITPSATEEVNPFSGKLSLLVEPRLEDAAWRLFASPDQAPILEIAYLNGVQQPKLETREGWNTLGTEFRAILDFGCGITGWRGAYLNEGE</sequence>
<evidence type="ECO:0000313" key="5">
    <source>
        <dbReference type="Proteomes" id="UP000219914"/>
    </source>
</evidence>
<dbReference type="CDD" id="cd07016">
    <property type="entry name" value="S14_ClpP_1"/>
    <property type="match status" value="1"/>
</dbReference>
<evidence type="ECO:0000313" key="4">
    <source>
        <dbReference type="EMBL" id="PDT24799.1"/>
    </source>
</evidence>